<keyword evidence="2" id="KW-1185">Reference proteome</keyword>
<dbReference type="AlphaFoldDB" id="A0A9X4AG22"/>
<evidence type="ECO:0000313" key="2">
    <source>
        <dbReference type="Proteomes" id="UP001145069"/>
    </source>
</evidence>
<dbReference type="EMBL" id="JAMQKC010000035">
    <property type="protein sequence ID" value="MDC3418612.1"/>
    <property type="molecule type" value="Genomic_DNA"/>
</dbReference>
<reference evidence="1" key="1">
    <citation type="submission" date="2022-06" db="EMBL/GenBank/DDBJ databases">
        <title>Aquibacillus sp. a new bacterium isolated from soil saline samples.</title>
        <authorList>
            <person name="Galisteo C."/>
            <person name="De La Haba R."/>
            <person name="Sanchez-Porro C."/>
            <person name="Ventosa A."/>
        </authorList>
    </citation>
    <scope>NUCLEOTIDE SEQUENCE</scope>
    <source>
        <strain evidence="1">3ASR75-54</strain>
    </source>
</reference>
<proteinExistence type="predicted"/>
<sequence>MKTSKHSSINNIVPFASSDISNVSSLPNVVVSTSESKRRIEELQTFVEEVMVKGVDYGMVDGFSKPTLLKPGAEKLCDVFGFTKTVEVVNRIEKWDAGVFAYEVKMTLTSKGNGVIEAEGLGTCNSKESSFQQQDPYTIVNTILKMAKKRALIDAVLSATRSSGIFTQDIEDFPTNSNIKGGDEPITKRQLHKIYQIVAELNMRHEVAKEMLKMKYNVDHSTKLSKQQASDFIQDLMHLKDVFNEEENMNLQIEKE</sequence>
<accession>A0A9X4AG22</accession>
<gene>
    <name evidence="1" type="ORF">NC799_17280</name>
</gene>
<evidence type="ECO:0000313" key="1">
    <source>
        <dbReference type="EMBL" id="MDC3418612.1"/>
    </source>
</evidence>
<comment type="caution">
    <text evidence="1">The sequence shown here is derived from an EMBL/GenBank/DDBJ whole genome shotgun (WGS) entry which is preliminary data.</text>
</comment>
<dbReference type="Proteomes" id="UP001145069">
    <property type="component" value="Unassembled WGS sequence"/>
</dbReference>
<name>A0A9X4AG22_9BACI</name>
<dbReference type="RefSeq" id="WP_272447681.1">
    <property type="nucleotide sequence ID" value="NZ_JAMQKC010000035.1"/>
</dbReference>
<protein>
    <submittedName>
        <fullName evidence="1">Uncharacterized protein</fullName>
    </submittedName>
</protein>
<organism evidence="1 2">
    <name type="scientific">Aquibacillus salsiterrae</name>
    <dbReference type="NCBI Taxonomy" id="2950439"/>
    <lineage>
        <taxon>Bacteria</taxon>
        <taxon>Bacillati</taxon>
        <taxon>Bacillota</taxon>
        <taxon>Bacilli</taxon>
        <taxon>Bacillales</taxon>
        <taxon>Bacillaceae</taxon>
        <taxon>Aquibacillus</taxon>
    </lineage>
</organism>